<dbReference type="InterPro" id="IPR004101">
    <property type="entry name" value="Mur_ligase_C"/>
</dbReference>
<dbReference type="Gene3D" id="3.40.1390.10">
    <property type="entry name" value="MurE/MurF, N-terminal domain"/>
    <property type="match status" value="1"/>
</dbReference>
<feature type="modified residue" description="N6-carboxylysine" evidence="10">
    <location>
        <position position="233"/>
    </location>
</feature>
<dbReference type="InterPro" id="IPR005761">
    <property type="entry name" value="UDP-N-AcMur-Glu-dNH2Pim_ligase"/>
</dbReference>
<evidence type="ECO:0000256" key="2">
    <source>
        <dbReference type="ARBA" id="ARBA00005898"/>
    </source>
</evidence>
<keyword evidence="5 10" id="KW-0547">Nucleotide-binding</keyword>
<dbReference type="GO" id="GO:0009252">
    <property type="term" value="P:peptidoglycan biosynthetic process"/>
    <property type="evidence" value="ECO:0007669"/>
    <property type="project" value="UniProtKB-UniRule"/>
</dbReference>
<dbReference type="InterPro" id="IPR018109">
    <property type="entry name" value="Folylpolyglutamate_synth_CS"/>
</dbReference>
<dbReference type="STRING" id="249189.RV04_GL000429"/>
<feature type="binding site" evidence="10">
    <location>
        <position position="43"/>
    </location>
    <ligand>
        <name>UDP-N-acetyl-alpha-D-muramoyl-L-alanyl-D-glutamate</name>
        <dbReference type="ChEBI" id="CHEBI:83900"/>
    </ligand>
</feature>
<dbReference type="PANTHER" id="PTHR23135:SF4">
    <property type="entry name" value="UDP-N-ACETYLMURAMOYL-L-ALANYL-D-GLUTAMATE--2,6-DIAMINOPIMELATE LIGASE MURE HOMOLOG, CHLOROPLASTIC"/>
    <property type="match status" value="1"/>
</dbReference>
<evidence type="ECO:0000256" key="1">
    <source>
        <dbReference type="ARBA" id="ARBA00004752"/>
    </source>
</evidence>
<comment type="function">
    <text evidence="10">Catalyzes the addition of L-lysine to the nucleotide precursor UDP-N-acetylmuramoyl-L-alanyl-D-glutamate (UMAG) in the biosynthesis of bacterial cell-wall peptidoglycan.</text>
</comment>
<gene>
    <name evidence="10" type="primary">murE</name>
    <name evidence="14" type="ORF">RV04_GL000429</name>
</gene>
<dbReference type="GO" id="GO:0005737">
    <property type="term" value="C:cytoplasm"/>
    <property type="evidence" value="ECO:0007669"/>
    <property type="project" value="UniProtKB-SubCell"/>
</dbReference>
<evidence type="ECO:0000256" key="10">
    <source>
        <dbReference type="HAMAP-Rule" id="MF_00208"/>
    </source>
</evidence>
<feature type="binding site" evidence="10">
    <location>
        <begin position="164"/>
        <end position="165"/>
    </location>
    <ligand>
        <name>UDP-N-acetyl-alpha-D-muramoyl-L-alanyl-D-glutamate</name>
        <dbReference type="ChEBI" id="CHEBI:83900"/>
    </ligand>
</feature>
<feature type="binding site" evidence="10">
    <location>
        <position position="199"/>
    </location>
    <ligand>
        <name>UDP-N-acetyl-alpha-D-muramoyl-L-alanyl-D-glutamate</name>
        <dbReference type="ChEBI" id="CHEBI:83900"/>
    </ligand>
</feature>
<accession>A0A1L8TSP0</accession>
<dbReference type="GO" id="GO:0005524">
    <property type="term" value="F:ATP binding"/>
    <property type="evidence" value="ECO:0007669"/>
    <property type="project" value="UniProtKB-UniRule"/>
</dbReference>
<sequence length="500" mass="55485">MLTLTQIQQILEKENLLREFITPERWSLSAPFAQEFHKLSYDSREADAETLFFCKGNNFQTSYLEQALQAGLTCYIAEQPYEVDAALAIIVTDIRKALAVLSMAFYDYPQNKLKLIGITGTKGKTTVAYFIKKILDITTQQKTALFSTLNTTLDGVTFFKSKLTTPESLDLYRMMAQAVANGMTHLVMEVSSQAYKVARVYGLTFDVGIFLNISPDHIGPIEHPTFEDYFYCKRQLVANSRQMILHHEIDHFDLLNELAEAKKIPVITYGNNTEADYQVEPLEHPLTFSLTGAKDDLALNGQYQILLAGDFNKENAAAALIASALVGANRTAGQQGLAEALVPGRMNLLLKSNGAHIYVDYAHNYLSMKSLLAFAKEQHPAGEILVITGSTGNKAESRRAGLGQAIGEYADVAVLTSDDPNYEDPQKIAAEIQQGIQNEHVQVHFEIDRKQAIQQAIQSAGPNDAIILAGKGTDKYMTVNGEHLPYEGDYHLAELFIKDE</sequence>
<evidence type="ECO:0000256" key="9">
    <source>
        <dbReference type="ARBA" id="ARBA00023316"/>
    </source>
</evidence>
<organism evidence="14 15">
    <name type="scientific">Enterococcus hermanniensis</name>
    <dbReference type="NCBI Taxonomy" id="249189"/>
    <lineage>
        <taxon>Bacteria</taxon>
        <taxon>Bacillati</taxon>
        <taxon>Bacillota</taxon>
        <taxon>Bacilli</taxon>
        <taxon>Lactobacillales</taxon>
        <taxon>Enterococcaceae</taxon>
        <taxon>Enterococcus</taxon>
    </lineage>
</organism>
<keyword evidence="10" id="KW-0460">Magnesium</keyword>
<comment type="cofactor">
    <cofactor evidence="10">
        <name>Mg(2+)</name>
        <dbReference type="ChEBI" id="CHEBI:18420"/>
    </cofactor>
</comment>
<dbReference type="UniPathway" id="UPA00219"/>
<evidence type="ECO:0000256" key="11">
    <source>
        <dbReference type="RuleBase" id="RU004135"/>
    </source>
</evidence>
<dbReference type="GO" id="GO:0008360">
    <property type="term" value="P:regulation of cell shape"/>
    <property type="evidence" value="ECO:0007669"/>
    <property type="project" value="UniProtKB-KW"/>
</dbReference>
<dbReference type="GO" id="GO:0004326">
    <property type="term" value="F:tetrahydrofolylpolyglutamate synthase activity"/>
    <property type="evidence" value="ECO:0007669"/>
    <property type="project" value="InterPro"/>
</dbReference>
<dbReference type="GO" id="GO:0000287">
    <property type="term" value="F:magnesium ion binding"/>
    <property type="evidence" value="ECO:0007669"/>
    <property type="project" value="UniProtKB-UniRule"/>
</dbReference>
<keyword evidence="8 10" id="KW-0573">Peptidoglycan synthesis</keyword>
<dbReference type="SUPFAM" id="SSF63418">
    <property type="entry name" value="MurE/MurF N-terminal domain"/>
    <property type="match status" value="1"/>
</dbReference>
<keyword evidence="7 10" id="KW-0133">Cell shape</keyword>
<dbReference type="EMBL" id="JXKQ01000001">
    <property type="protein sequence ID" value="OJG47182.1"/>
    <property type="molecule type" value="Genomic_DNA"/>
</dbReference>
<feature type="binding site" evidence="10">
    <location>
        <position position="191"/>
    </location>
    <ligand>
        <name>UDP-N-acetyl-alpha-D-muramoyl-L-alanyl-D-glutamate</name>
        <dbReference type="ChEBI" id="CHEBI:83900"/>
    </ligand>
</feature>
<comment type="catalytic activity">
    <reaction evidence="10">
        <text>UDP-N-acetyl-alpha-D-muramoyl-L-alanyl-D-glutamate + L-lysine + ATP = UDP-N-acetyl-alpha-D-muramoyl-L-alanyl-gamma-D-glutamyl-L-lysine + ADP + phosphate + H(+)</text>
        <dbReference type="Rhea" id="RHEA:17969"/>
        <dbReference type="ChEBI" id="CHEBI:15378"/>
        <dbReference type="ChEBI" id="CHEBI:30616"/>
        <dbReference type="ChEBI" id="CHEBI:32551"/>
        <dbReference type="ChEBI" id="CHEBI:43474"/>
        <dbReference type="ChEBI" id="CHEBI:83900"/>
        <dbReference type="ChEBI" id="CHEBI:83903"/>
        <dbReference type="ChEBI" id="CHEBI:456216"/>
        <dbReference type="EC" id="6.3.2.7"/>
    </reaction>
</comment>
<evidence type="ECO:0000256" key="8">
    <source>
        <dbReference type="ARBA" id="ARBA00022984"/>
    </source>
</evidence>
<dbReference type="Gene3D" id="3.90.190.20">
    <property type="entry name" value="Mur ligase, C-terminal domain"/>
    <property type="match status" value="1"/>
</dbReference>
<feature type="short sequence motif" description="L-lysine recognition motif" evidence="10">
    <location>
        <begin position="418"/>
        <end position="421"/>
    </location>
</feature>
<dbReference type="InterPro" id="IPR013221">
    <property type="entry name" value="Mur_ligase_cen"/>
</dbReference>
<evidence type="ECO:0000259" key="13">
    <source>
        <dbReference type="Pfam" id="PF08245"/>
    </source>
</evidence>
<dbReference type="HAMAP" id="MF_00208">
    <property type="entry name" value="MurE"/>
    <property type="match status" value="1"/>
</dbReference>
<dbReference type="GO" id="GO:0047482">
    <property type="term" value="F:UDP-N-acetylmuramoyl-L-alanyl-D-glutamate-L-lysine ligase activity"/>
    <property type="evidence" value="ECO:0007669"/>
    <property type="project" value="UniProtKB-UniRule"/>
</dbReference>
<proteinExistence type="inferred from homology"/>
<dbReference type="SUPFAM" id="SSF53244">
    <property type="entry name" value="MurD-like peptide ligases, peptide-binding domain"/>
    <property type="match status" value="1"/>
</dbReference>
<keyword evidence="6 10" id="KW-0067">ATP-binding</keyword>
<evidence type="ECO:0000256" key="5">
    <source>
        <dbReference type="ARBA" id="ARBA00022741"/>
    </source>
</evidence>
<dbReference type="Pfam" id="PF08245">
    <property type="entry name" value="Mur_ligase_M"/>
    <property type="match status" value="1"/>
</dbReference>
<keyword evidence="10 11" id="KW-0131">Cell cycle</keyword>
<dbReference type="NCBIfam" id="NF010628">
    <property type="entry name" value="PRK14022.1"/>
    <property type="match status" value="1"/>
</dbReference>
<dbReference type="OrthoDB" id="9800958at2"/>
<dbReference type="PROSITE" id="PS01011">
    <property type="entry name" value="FOLYLPOLYGLU_SYNT_1"/>
    <property type="match status" value="1"/>
</dbReference>
<dbReference type="EC" id="6.3.2.7" evidence="10"/>
<dbReference type="NCBIfam" id="TIGR01085">
    <property type="entry name" value="murE"/>
    <property type="match status" value="1"/>
</dbReference>
<dbReference type="InterPro" id="IPR036565">
    <property type="entry name" value="Mur-like_cat_sf"/>
</dbReference>
<keyword evidence="15" id="KW-1185">Reference proteome</keyword>
<dbReference type="InterPro" id="IPR036615">
    <property type="entry name" value="Mur_ligase_C_dom_sf"/>
</dbReference>
<dbReference type="Proteomes" id="UP000182077">
    <property type="component" value="Unassembled WGS sequence"/>
</dbReference>
<comment type="caution">
    <text evidence="10">Lacks conserved residue(s) required for the propagation of feature annotation.</text>
</comment>
<dbReference type="SUPFAM" id="SSF53623">
    <property type="entry name" value="MurD-like peptide ligases, catalytic domain"/>
    <property type="match status" value="1"/>
</dbReference>
<feature type="binding site" evidence="10">
    <location>
        <begin position="120"/>
        <end position="126"/>
    </location>
    <ligand>
        <name>ATP</name>
        <dbReference type="ChEBI" id="CHEBI:30616"/>
    </ligand>
</feature>
<feature type="domain" description="Mur ligase C-terminal" evidence="12">
    <location>
        <begin position="344"/>
        <end position="472"/>
    </location>
</feature>
<dbReference type="InterPro" id="IPR035911">
    <property type="entry name" value="MurE/MurF_N"/>
</dbReference>
<keyword evidence="10 11" id="KW-0132">Cell division</keyword>
<dbReference type="AlphaFoldDB" id="A0A1L8TSP0"/>
<keyword evidence="3 10" id="KW-0963">Cytoplasm</keyword>
<keyword evidence="9 10" id="KW-0961">Cell wall biogenesis/degradation</keyword>
<keyword evidence="4 10" id="KW-0436">Ligase</keyword>
<evidence type="ECO:0000313" key="15">
    <source>
        <dbReference type="Proteomes" id="UP000182077"/>
    </source>
</evidence>
<name>A0A1L8TSP0_9ENTE</name>
<comment type="caution">
    <text evidence="14">The sequence shown here is derived from an EMBL/GenBank/DDBJ whole genome shotgun (WGS) entry which is preliminary data.</text>
</comment>
<evidence type="ECO:0000313" key="14">
    <source>
        <dbReference type="EMBL" id="OJG47182.1"/>
    </source>
</evidence>
<dbReference type="PANTHER" id="PTHR23135">
    <property type="entry name" value="MUR LIGASE FAMILY MEMBER"/>
    <property type="match status" value="1"/>
</dbReference>
<dbReference type="GO" id="GO:0051301">
    <property type="term" value="P:cell division"/>
    <property type="evidence" value="ECO:0007669"/>
    <property type="project" value="UniProtKB-KW"/>
</dbReference>
<dbReference type="GO" id="GO:0071555">
    <property type="term" value="P:cell wall organization"/>
    <property type="evidence" value="ECO:0007669"/>
    <property type="project" value="UniProtKB-KW"/>
</dbReference>
<dbReference type="Pfam" id="PF02875">
    <property type="entry name" value="Mur_ligase_C"/>
    <property type="match status" value="1"/>
</dbReference>
<evidence type="ECO:0000256" key="6">
    <source>
        <dbReference type="ARBA" id="ARBA00022840"/>
    </source>
</evidence>
<dbReference type="RefSeq" id="WP_071856825.1">
    <property type="nucleotide sequence ID" value="NZ_JBHSHK010000005.1"/>
</dbReference>
<evidence type="ECO:0000259" key="12">
    <source>
        <dbReference type="Pfam" id="PF02875"/>
    </source>
</evidence>
<comment type="similarity">
    <text evidence="2 10">Belongs to the MurCDEF family. MurE subfamily.</text>
</comment>
<protein>
    <recommendedName>
        <fullName evidence="10">UDP-N-acetylmuramoyl-L-alanyl-D-glutamate--L-lysine ligase</fullName>
        <ecNumber evidence="10">6.3.2.7</ecNumber>
    </recommendedName>
    <alternativeName>
        <fullName evidence="10">L-lysine-adding enzyme</fullName>
    </alternativeName>
    <alternativeName>
        <fullName evidence="10">UDP-MurNAc-L-Ala-D-Glu:L-Lys ligase</fullName>
    </alternativeName>
    <alternativeName>
        <fullName evidence="10">UDP-MurNAc-tripeptide synthetase</fullName>
    </alternativeName>
    <alternativeName>
        <fullName evidence="10">UDP-N-acetylmuramyl-tripeptide synthetase</fullName>
    </alternativeName>
</protein>
<evidence type="ECO:0000256" key="4">
    <source>
        <dbReference type="ARBA" id="ARBA00022598"/>
    </source>
</evidence>
<evidence type="ECO:0000256" key="3">
    <source>
        <dbReference type="ARBA" id="ARBA00022490"/>
    </source>
</evidence>
<feature type="domain" description="Mur ligase central" evidence="13">
    <location>
        <begin position="118"/>
        <end position="322"/>
    </location>
</feature>
<comment type="PTM">
    <text evidence="10">Carboxylation is probably crucial for Mg(2+) binding and, consequently, for the gamma-phosphate positioning of ATP.</text>
</comment>
<comment type="subcellular location">
    <subcellularLocation>
        <location evidence="10 11">Cytoplasm</location>
    </subcellularLocation>
</comment>
<evidence type="ECO:0000256" key="7">
    <source>
        <dbReference type="ARBA" id="ARBA00022960"/>
    </source>
</evidence>
<dbReference type="Gene3D" id="3.40.1190.10">
    <property type="entry name" value="Mur-like, catalytic domain"/>
    <property type="match status" value="1"/>
</dbReference>
<comment type="pathway">
    <text evidence="1 10 11">Cell wall biogenesis; peptidoglycan biosynthesis.</text>
</comment>
<reference evidence="14 15" key="1">
    <citation type="submission" date="2014-12" db="EMBL/GenBank/DDBJ databases">
        <title>Draft genome sequences of 29 type strains of Enterococci.</title>
        <authorList>
            <person name="Zhong Z."/>
            <person name="Sun Z."/>
            <person name="Liu W."/>
            <person name="Zhang W."/>
            <person name="Zhang H."/>
        </authorList>
    </citation>
    <scope>NUCLEOTIDE SEQUENCE [LARGE SCALE GENOMIC DNA]</scope>
    <source>
        <strain evidence="14 15">DSM 17122</strain>
    </source>
</reference>